<keyword evidence="1" id="KW-0812">Transmembrane</keyword>
<accession>A0ABV9E283</accession>
<protein>
    <submittedName>
        <fullName evidence="2">Uncharacterized protein</fullName>
    </submittedName>
</protein>
<keyword evidence="1" id="KW-1133">Transmembrane helix</keyword>
<evidence type="ECO:0000256" key="1">
    <source>
        <dbReference type="SAM" id="Phobius"/>
    </source>
</evidence>
<feature type="transmembrane region" description="Helical" evidence="1">
    <location>
        <begin position="85"/>
        <end position="102"/>
    </location>
</feature>
<proteinExistence type="predicted"/>
<dbReference type="Proteomes" id="UP001595923">
    <property type="component" value="Unassembled WGS sequence"/>
</dbReference>
<evidence type="ECO:0000313" key="2">
    <source>
        <dbReference type="EMBL" id="MFC4564807.1"/>
    </source>
</evidence>
<reference evidence="3" key="1">
    <citation type="journal article" date="2019" name="Int. J. Syst. Evol. Microbiol.">
        <title>The Global Catalogue of Microorganisms (GCM) 10K type strain sequencing project: providing services to taxonomists for standard genome sequencing and annotation.</title>
        <authorList>
            <consortium name="The Broad Institute Genomics Platform"/>
            <consortium name="The Broad Institute Genome Sequencing Center for Infectious Disease"/>
            <person name="Wu L."/>
            <person name="Ma J."/>
        </authorList>
    </citation>
    <scope>NUCLEOTIDE SEQUENCE [LARGE SCALE GENOMIC DNA]</scope>
    <source>
        <strain evidence="3">XZYJ18</strain>
    </source>
</reference>
<keyword evidence="1" id="KW-0472">Membrane</keyword>
<gene>
    <name evidence="2" type="ORF">ACFO4E_23360</name>
</gene>
<feature type="transmembrane region" description="Helical" evidence="1">
    <location>
        <begin position="50"/>
        <end position="73"/>
    </location>
</feature>
<feature type="transmembrane region" description="Helical" evidence="1">
    <location>
        <begin position="108"/>
        <end position="128"/>
    </location>
</feature>
<comment type="caution">
    <text evidence="2">The sequence shown here is derived from an EMBL/GenBank/DDBJ whole genome shotgun (WGS) entry which is preliminary data.</text>
</comment>
<dbReference type="RefSeq" id="WP_378578266.1">
    <property type="nucleotide sequence ID" value="NZ_JBHSFQ010000028.1"/>
</dbReference>
<name>A0ABV9E283_9ACTN</name>
<sequence>MTTTHRLAPRWGEIVRGAAAGAGATLAVGLAALGAGAVIGPLAAGDVIGANIGLGLALLAVRLVGTALLFWWLVRRLGVPRPGPATAAGLVVYLLLGVVSPLDPAPPGAVLAWAVQGGLAGALGVYIAGASVARGDTGPL</sequence>
<feature type="transmembrane region" description="Helical" evidence="1">
    <location>
        <begin position="21"/>
        <end position="44"/>
    </location>
</feature>
<organism evidence="2 3">
    <name type="scientific">Nocardiopsis mangrovi</name>
    <dbReference type="NCBI Taxonomy" id="1179818"/>
    <lineage>
        <taxon>Bacteria</taxon>
        <taxon>Bacillati</taxon>
        <taxon>Actinomycetota</taxon>
        <taxon>Actinomycetes</taxon>
        <taxon>Streptosporangiales</taxon>
        <taxon>Nocardiopsidaceae</taxon>
        <taxon>Nocardiopsis</taxon>
    </lineage>
</organism>
<keyword evidence="3" id="KW-1185">Reference proteome</keyword>
<evidence type="ECO:0000313" key="3">
    <source>
        <dbReference type="Proteomes" id="UP001595923"/>
    </source>
</evidence>
<dbReference type="EMBL" id="JBHSFQ010000028">
    <property type="protein sequence ID" value="MFC4564807.1"/>
    <property type="molecule type" value="Genomic_DNA"/>
</dbReference>